<dbReference type="EMBL" id="BMAW01027715">
    <property type="protein sequence ID" value="GFU03500.1"/>
    <property type="molecule type" value="Genomic_DNA"/>
</dbReference>
<protein>
    <submittedName>
        <fullName evidence="1">Uncharacterized protein</fullName>
    </submittedName>
</protein>
<dbReference type="AlphaFoldDB" id="A0A8X6Q7I4"/>
<organism evidence="1 2">
    <name type="scientific">Nephila pilipes</name>
    <name type="common">Giant wood spider</name>
    <name type="synonym">Nephila maculata</name>
    <dbReference type="NCBI Taxonomy" id="299642"/>
    <lineage>
        <taxon>Eukaryota</taxon>
        <taxon>Metazoa</taxon>
        <taxon>Ecdysozoa</taxon>
        <taxon>Arthropoda</taxon>
        <taxon>Chelicerata</taxon>
        <taxon>Arachnida</taxon>
        <taxon>Araneae</taxon>
        <taxon>Araneomorphae</taxon>
        <taxon>Entelegynae</taxon>
        <taxon>Araneoidea</taxon>
        <taxon>Nephilidae</taxon>
        <taxon>Nephila</taxon>
    </lineage>
</organism>
<reference evidence="1" key="1">
    <citation type="submission" date="2020-08" db="EMBL/GenBank/DDBJ databases">
        <title>Multicomponent nature underlies the extraordinary mechanical properties of spider dragline silk.</title>
        <authorList>
            <person name="Kono N."/>
            <person name="Nakamura H."/>
            <person name="Mori M."/>
            <person name="Yoshida Y."/>
            <person name="Ohtoshi R."/>
            <person name="Malay A.D."/>
            <person name="Moran D.A.P."/>
            <person name="Tomita M."/>
            <person name="Numata K."/>
            <person name="Arakawa K."/>
        </authorList>
    </citation>
    <scope>NUCLEOTIDE SEQUENCE</scope>
</reference>
<gene>
    <name evidence="1" type="ORF">NPIL_437161</name>
</gene>
<accession>A0A8X6Q7I4</accession>
<evidence type="ECO:0000313" key="2">
    <source>
        <dbReference type="Proteomes" id="UP000887013"/>
    </source>
</evidence>
<sequence length="113" mass="13463">MPRHSLARQKAQLRHPSTHVLSRAAAALVHCRLEGIRVHSLKISDQHKRACWEQSGVWLQKWASKRSEEMKKQQEILAQDHLQERRKLLNHLLYHENRMFEKELLQMGFVILK</sequence>
<name>A0A8X6Q7I4_NEPPI</name>
<keyword evidence="2" id="KW-1185">Reference proteome</keyword>
<evidence type="ECO:0000313" key="1">
    <source>
        <dbReference type="EMBL" id="GFU03500.1"/>
    </source>
</evidence>
<proteinExistence type="predicted"/>
<comment type="caution">
    <text evidence="1">The sequence shown here is derived from an EMBL/GenBank/DDBJ whole genome shotgun (WGS) entry which is preliminary data.</text>
</comment>
<dbReference type="OrthoDB" id="10567024at2759"/>
<dbReference type="Proteomes" id="UP000887013">
    <property type="component" value="Unassembled WGS sequence"/>
</dbReference>